<keyword evidence="3" id="KW-0808">Transferase</keyword>
<evidence type="ECO:0000313" key="3">
    <source>
        <dbReference type="EMBL" id="MBV6340299.1"/>
    </source>
</evidence>
<evidence type="ECO:0000313" key="4">
    <source>
        <dbReference type="Proteomes" id="UP001196980"/>
    </source>
</evidence>
<accession>A0ABS6RW91</accession>
<feature type="domain" description="Protein kinase" evidence="2">
    <location>
        <begin position="54"/>
        <end position="300"/>
    </location>
</feature>
<protein>
    <submittedName>
        <fullName evidence="3">Serine/threonine protein kinase</fullName>
    </submittedName>
</protein>
<dbReference type="RefSeq" id="WP_218250917.1">
    <property type="nucleotide sequence ID" value="NZ_JABXWD010000017.1"/>
</dbReference>
<dbReference type="PROSITE" id="PS50011">
    <property type="entry name" value="PROTEIN_KINASE_DOM"/>
    <property type="match status" value="1"/>
</dbReference>
<evidence type="ECO:0000259" key="2">
    <source>
        <dbReference type="PROSITE" id="PS50011"/>
    </source>
</evidence>
<dbReference type="GO" id="GO:0004674">
    <property type="term" value="F:protein serine/threonine kinase activity"/>
    <property type="evidence" value="ECO:0007669"/>
    <property type="project" value="UniProtKB-KW"/>
</dbReference>
<feature type="compositionally biased region" description="Basic and acidic residues" evidence="1">
    <location>
        <begin position="18"/>
        <end position="40"/>
    </location>
</feature>
<reference evidence="3 4" key="1">
    <citation type="journal article" date="2020" name="J Geophys Res Biogeosci">
        <title>Magnetotaxis as an Adaptation to Enable Bacterial Shuttling of Microbial Sulfur and Sulfur Cycling Across Aquatic Oxic#Anoxic Interfaces.</title>
        <authorList>
            <person name="Li J."/>
            <person name="Liu P."/>
            <person name="Wang J."/>
            <person name="Roberts A.P."/>
            <person name="Pan Y."/>
        </authorList>
    </citation>
    <scope>NUCLEOTIDE SEQUENCE [LARGE SCALE GENOMIC DNA]</scope>
    <source>
        <strain evidence="3 4">MYR-1_YQ</strain>
    </source>
</reference>
<dbReference type="Pfam" id="PF00069">
    <property type="entry name" value="Pkinase"/>
    <property type="match status" value="1"/>
</dbReference>
<dbReference type="InterPro" id="IPR000719">
    <property type="entry name" value="Prot_kinase_dom"/>
</dbReference>
<dbReference type="InterPro" id="IPR045269">
    <property type="entry name" value="Atg1-like"/>
</dbReference>
<keyword evidence="3" id="KW-0723">Serine/threonine-protein kinase</keyword>
<name>A0ABS6RW91_9BACT</name>
<comment type="caution">
    <text evidence="3">The sequence shown here is derived from an EMBL/GenBank/DDBJ whole genome shotgun (WGS) entry which is preliminary data.</text>
</comment>
<sequence>MQEEPDNHQLPGDATIMEADKTLSEERTVVQRRSPAEEASHGTPQPLRKFQGYTIIKAFPAKGAEADIYLVRHGETDLVLKLYRLGIIPGVDVLKKARQFSSMFPDHVVSIKDYGLDRRSGRWYEIQEYARYGSLREYLRHKPGTSLLLNIIVEISEALRALHNNDIMHRDLKPSNILVRETDPVVLVFTDFGVSSLIDAEHSKKFTAVKGTPLYWAPEAFTGVVGPKADWWSFGMIVLELLLGRHPFSNLATNVIMYTLATNGVEIPRDIPPEYVPLLRGLLTRNPQRRWEYQQVRAWLDGRGNIPEYYDTQQGDKQGYQVPFSTGEREFYSLSELLEGFIESETAWQDGITCMQRRYVSKWLSKNDQFGLALRIEKMFERSDIDPDLALMTVIYTFNKTLPFAFCGKLITPQNLYLYAARIIQGTETSAERLVIDNLLCGKLLDYYRQYVTLTQNRDNAMYRLLESLTQVFAREATYEGKLQQIMTLNVLLQPDKYIIPISIKQDLFNKADLVDMYVNSFITRDEYARFSEDFILPLGLQRDIQGDDLPRYKRGVQQLRYLQDNALFIRENDIKTLAGQYMIPLDILSGLHSDGFDTYVEAVQQLKQLQEDAILVDRSEYQTLKENCLLPVEITDGIAAMEIAPYTEAAKRFQELQRDNLSLTPTEIKAYAVNHPGVFDYIDGVSDALQRDYPAYVRSMIARNWLKRIATNKTYTQKYITLARFIRNKVDPSRLSLLIRIDGELDEALKYLTRDTSYLYDSRYNEYVVLKKLKAYIEGLLQAMFKWEGYDRVITDELTESVLSISRAIEKKAEKFSKVKGLFGFIINETIKGTLDESTFNKVCVDIYVRHQMRIDSCNTQQGGA</sequence>
<gene>
    <name evidence="3" type="ORF">HWQ67_01745</name>
</gene>
<dbReference type="InterPro" id="IPR008271">
    <property type="entry name" value="Ser/Thr_kinase_AS"/>
</dbReference>
<dbReference type="PROSITE" id="PS00108">
    <property type="entry name" value="PROTEIN_KINASE_ST"/>
    <property type="match status" value="1"/>
</dbReference>
<evidence type="ECO:0000256" key="1">
    <source>
        <dbReference type="SAM" id="MobiDB-lite"/>
    </source>
</evidence>
<keyword evidence="3" id="KW-0418">Kinase</keyword>
<organism evidence="3 4">
    <name type="scientific">Candidatus Magnetobacterium casense</name>
    <dbReference type="NCBI Taxonomy" id="1455061"/>
    <lineage>
        <taxon>Bacteria</taxon>
        <taxon>Pseudomonadati</taxon>
        <taxon>Nitrospirota</taxon>
        <taxon>Thermodesulfovibrionia</taxon>
        <taxon>Thermodesulfovibrionales</taxon>
        <taxon>Candidatus Magnetobacteriaceae</taxon>
        <taxon>Candidatus Magnetobacterium</taxon>
    </lineage>
</organism>
<dbReference type="CDD" id="cd14014">
    <property type="entry name" value="STKc_PknB_like"/>
    <property type="match status" value="1"/>
</dbReference>
<keyword evidence="4" id="KW-1185">Reference proteome</keyword>
<proteinExistence type="predicted"/>
<dbReference type="EMBL" id="JABXWD010000017">
    <property type="protein sequence ID" value="MBV6340299.1"/>
    <property type="molecule type" value="Genomic_DNA"/>
</dbReference>
<feature type="region of interest" description="Disordered" evidence="1">
    <location>
        <begin position="1"/>
        <end position="46"/>
    </location>
</feature>
<dbReference type="SMART" id="SM00220">
    <property type="entry name" value="S_TKc"/>
    <property type="match status" value="1"/>
</dbReference>
<dbReference type="PANTHER" id="PTHR24348">
    <property type="entry name" value="SERINE/THREONINE-PROTEIN KINASE UNC-51-RELATED"/>
    <property type="match status" value="1"/>
</dbReference>
<dbReference type="Proteomes" id="UP001196980">
    <property type="component" value="Unassembled WGS sequence"/>
</dbReference>